<name>A0ACC2B7V7_DIPCM</name>
<proteinExistence type="predicted"/>
<keyword evidence="2" id="KW-1185">Reference proteome</keyword>
<accession>A0ACC2B7V7</accession>
<evidence type="ECO:0000313" key="1">
    <source>
        <dbReference type="EMBL" id="KAJ7525852.1"/>
    </source>
</evidence>
<protein>
    <submittedName>
        <fullName evidence="1">Uncharacterized protein</fullName>
    </submittedName>
</protein>
<evidence type="ECO:0000313" key="2">
    <source>
        <dbReference type="Proteomes" id="UP001162992"/>
    </source>
</evidence>
<organism evidence="1 2">
    <name type="scientific">Diphasiastrum complanatum</name>
    <name type="common">Issler's clubmoss</name>
    <name type="synonym">Lycopodium complanatum</name>
    <dbReference type="NCBI Taxonomy" id="34168"/>
    <lineage>
        <taxon>Eukaryota</taxon>
        <taxon>Viridiplantae</taxon>
        <taxon>Streptophyta</taxon>
        <taxon>Embryophyta</taxon>
        <taxon>Tracheophyta</taxon>
        <taxon>Lycopodiopsida</taxon>
        <taxon>Lycopodiales</taxon>
        <taxon>Lycopodiaceae</taxon>
        <taxon>Lycopodioideae</taxon>
        <taxon>Diphasiastrum</taxon>
    </lineage>
</organism>
<reference evidence="2" key="1">
    <citation type="journal article" date="2024" name="Proc. Natl. Acad. Sci. U.S.A.">
        <title>Extraordinary preservation of gene collinearity over three hundred million years revealed in homosporous lycophytes.</title>
        <authorList>
            <person name="Li C."/>
            <person name="Wickell D."/>
            <person name="Kuo L.Y."/>
            <person name="Chen X."/>
            <person name="Nie B."/>
            <person name="Liao X."/>
            <person name="Peng D."/>
            <person name="Ji J."/>
            <person name="Jenkins J."/>
            <person name="Williams M."/>
            <person name="Shu S."/>
            <person name="Plott C."/>
            <person name="Barry K."/>
            <person name="Rajasekar S."/>
            <person name="Grimwood J."/>
            <person name="Han X."/>
            <person name="Sun S."/>
            <person name="Hou Z."/>
            <person name="He W."/>
            <person name="Dai G."/>
            <person name="Sun C."/>
            <person name="Schmutz J."/>
            <person name="Leebens-Mack J.H."/>
            <person name="Li F.W."/>
            <person name="Wang L."/>
        </authorList>
    </citation>
    <scope>NUCLEOTIDE SEQUENCE [LARGE SCALE GENOMIC DNA]</scope>
    <source>
        <strain evidence="2">cv. PW_Plant_1</strain>
    </source>
</reference>
<gene>
    <name evidence="1" type="ORF">O6H91_17G070200</name>
</gene>
<comment type="caution">
    <text evidence="1">The sequence shown here is derived from an EMBL/GenBank/DDBJ whole genome shotgun (WGS) entry which is preliminary data.</text>
</comment>
<sequence>MAMAIHCYSAPTPLLSRQQVHLSASSTFVCKASRISSVLYKFLHRNRGPYICCTQDGNVYHQRMSDDSKSSRRWLISQVGSAQRPISALRAFLSSASAKPVSFIVQPPPVIYVKPSVAALTPFDPSICLRSSLDPSPPWDPSPAPSELPKFTLLINCPPRLIRSSNDQPNSHPRAHAISRRCARDQSPSATRCLSCLSHEHSTAMETRHPMPLQPQP</sequence>
<dbReference type="EMBL" id="CM055108">
    <property type="protein sequence ID" value="KAJ7525852.1"/>
    <property type="molecule type" value="Genomic_DNA"/>
</dbReference>
<dbReference type="Proteomes" id="UP001162992">
    <property type="component" value="Chromosome 17"/>
</dbReference>